<evidence type="ECO:0000256" key="7">
    <source>
        <dbReference type="RuleBase" id="RU000320"/>
    </source>
</evidence>
<dbReference type="GO" id="GO:0008137">
    <property type="term" value="F:NADH dehydrogenase (ubiquinone) activity"/>
    <property type="evidence" value="ECO:0007669"/>
    <property type="project" value="InterPro"/>
</dbReference>
<dbReference type="InterPro" id="IPR050586">
    <property type="entry name" value="CPA3_Na-H_Antiporter_D"/>
</dbReference>
<feature type="transmembrane region" description="Helical" evidence="8">
    <location>
        <begin position="133"/>
        <end position="151"/>
    </location>
</feature>
<protein>
    <submittedName>
        <fullName evidence="10">Cation:proton antiporter</fullName>
    </submittedName>
</protein>
<dbReference type="AlphaFoldDB" id="A0A6C1U5G2"/>
<keyword evidence="4 7" id="KW-0812">Transmembrane</keyword>
<accession>A0A6C1U5G2</accession>
<name>A0A6C1U5G2_WOLPI</name>
<feature type="transmembrane region" description="Helical" evidence="8">
    <location>
        <begin position="373"/>
        <end position="390"/>
    </location>
</feature>
<feature type="transmembrane region" description="Helical" evidence="8">
    <location>
        <begin position="410"/>
        <end position="428"/>
    </location>
</feature>
<dbReference type="Pfam" id="PF00361">
    <property type="entry name" value="Proton_antipo_M"/>
    <property type="match status" value="1"/>
</dbReference>
<organism evidence="10">
    <name type="scientific">Wolbachia pipientis</name>
    <dbReference type="NCBI Taxonomy" id="955"/>
    <lineage>
        <taxon>Bacteria</taxon>
        <taxon>Pseudomonadati</taxon>
        <taxon>Pseudomonadota</taxon>
        <taxon>Alphaproteobacteria</taxon>
        <taxon>Rickettsiales</taxon>
        <taxon>Anaplasmataceae</taxon>
        <taxon>Wolbachieae</taxon>
        <taxon>Wolbachia</taxon>
    </lineage>
</organism>
<dbReference type="PANTHER" id="PTHR42703:SF1">
    <property type="entry name" value="NA(+)_H(+) ANTIPORTER SUBUNIT D1"/>
    <property type="match status" value="1"/>
</dbReference>
<evidence type="ECO:0000256" key="1">
    <source>
        <dbReference type="ARBA" id="ARBA00004651"/>
    </source>
</evidence>
<comment type="subcellular location">
    <subcellularLocation>
        <location evidence="1">Cell membrane</location>
        <topology evidence="1">Multi-pass membrane protein</topology>
    </subcellularLocation>
    <subcellularLocation>
        <location evidence="7">Membrane</location>
        <topology evidence="7">Multi-pass membrane protein</topology>
    </subcellularLocation>
</comment>
<feature type="domain" description="NADH:quinone oxidoreductase/Mrp antiporter transmembrane" evidence="9">
    <location>
        <begin position="128"/>
        <end position="422"/>
    </location>
</feature>
<proteinExistence type="inferred from homology"/>
<feature type="transmembrane region" description="Helical" evidence="8">
    <location>
        <begin position="28"/>
        <end position="47"/>
    </location>
</feature>
<dbReference type="OrthoDB" id="9768329at2"/>
<gene>
    <name evidence="10" type="ORF">COM42_003915</name>
</gene>
<evidence type="ECO:0000256" key="3">
    <source>
        <dbReference type="ARBA" id="ARBA00022475"/>
    </source>
</evidence>
<evidence type="ECO:0000256" key="8">
    <source>
        <dbReference type="SAM" id="Phobius"/>
    </source>
</evidence>
<evidence type="ECO:0000259" key="9">
    <source>
        <dbReference type="Pfam" id="PF00361"/>
    </source>
</evidence>
<reference evidence="10" key="1">
    <citation type="submission" date="2019-07" db="EMBL/GenBank/DDBJ databases">
        <title>Genome assemblies of Wolbachia strains wAlbA and wAlbB in wild caught Aedes albopictus specimens.</title>
        <authorList>
            <person name="Kulkarni A."/>
            <person name="Yu W."/>
            <person name="Xue R.-D."/>
            <person name="Ma Y."/>
            <person name="Xu J."/>
        </authorList>
    </citation>
    <scope>NUCLEOTIDE SEQUENCE</scope>
    <source>
        <strain evidence="10">HN2016</strain>
    </source>
</reference>
<dbReference type="GO" id="GO:0005886">
    <property type="term" value="C:plasma membrane"/>
    <property type="evidence" value="ECO:0007669"/>
    <property type="project" value="UniProtKB-SubCell"/>
</dbReference>
<dbReference type="NCBIfam" id="NF009305">
    <property type="entry name" value="PRK12662.1"/>
    <property type="match status" value="1"/>
</dbReference>
<dbReference type="PANTHER" id="PTHR42703">
    <property type="entry name" value="NADH DEHYDROGENASE"/>
    <property type="match status" value="1"/>
</dbReference>
<feature type="transmembrane region" description="Helical" evidence="8">
    <location>
        <begin position="108"/>
        <end position="127"/>
    </location>
</feature>
<feature type="transmembrane region" description="Helical" evidence="8">
    <location>
        <begin position="238"/>
        <end position="258"/>
    </location>
</feature>
<comment type="caution">
    <text evidence="10">The sequence shown here is derived from an EMBL/GenBank/DDBJ whole genome shotgun (WGS) entry which is preliminary data.</text>
</comment>
<dbReference type="InterPro" id="IPR001750">
    <property type="entry name" value="ND/Mrp_TM"/>
</dbReference>
<feature type="transmembrane region" description="Helical" evidence="8">
    <location>
        <begin position="6"/>
        <end position="21"/>
    </location>
</feature>
<feature type="transmembrane region" description="Helical" evidence="8">
    <location>
        <begin position="205"/>
        <end position="226"/>
    </location>
</feature>
<feature type="transmembrane region" description="Helical" evidence="8">
    <location>
        <begin position="456"/>
        <end position="476"/>
    </location>
</feature>
<evidence type="ECO:0000256" key="4">
    <source>
        <dbReference type="ARBA" id="ARBA00022692"/>
    </source>
</evidence>
<dbReference type="GO" id="GO:0042773">
    <property type="term" value="P:ATP synthesis coupled electron transport"/>
    <property type="evidence" value="ECO:0007669"/>
    <property type="project" value="InterPro"/>
</dbReference>
<keyword evidence="6 8" id="KW-0472">Membrane</keyword>
<keyword evidence="5 8" id="KW-1133">Transmembrane helix</keyword>
<evidence type="ECO:0000256" key="6">
    <source>
        <dbReference type="ARBA" id="ARBA00023136"/>
    </source>
</evidence>
<dbReference type="PRINTS" id="PR01437">
    <property type="entry name" value="NUOXDRDTASE4"/>
</dbReference>
<evidence type="ECO:0000256" key="5">
    <source>
        <dbReference type="ARBA" id="ARBA00022989"/>
    </source>
</evidence>
<dbReference type="EMBL" id="NWVJ02000212">
    <property type="protein sequence ID" value="TVS94641.1"/>
    <property type="molecule type" value="Genomic_DNA"/>
</dbReference>
<evidence type="ECO:0000313" key="10">
    <source>
        <dbReference type="EMBL" id="TVS94641.1"/>
    </source>
</evidence>
<feature type="transmembrane region" description="Helical" evidence="8">
    <location>
        <begin position="278"/>
        <end position="297"/>
    </location>
</feature>
<evidence type="ECO:0000256" key="2">
    <source>
        <dbReference type="ARBA" id="ARBA00005346"/>
    </source>
</evidence>
<comment type="similarity">
    <text evidence="2">Belongs to the CPA3 antiporters (TC 2.A.63) subunit D family.</text>
</comment>
<feature type="transmembrane region" description="Helical" evidence="8">
    <location>
        <begin position="74"/>
        <end position="96"/>
    </location>
</feature>
<dbReference type="Proteomes" id="UP000218080">
    <property type="component" value="Unassembled WGS sequence"/>
</dbReference>
<feature type="transmembrane region" description="Helical" evidence="8">
    <location>
        <begin position="163"/>
        <end position="185"/>
    </location>
</feature>
<keyword evidence="3" id="KW-1003">Cell membrane</keyword>
<sequence length="488" mass="54273">MQLPILQVIIPIIASMFCFLTKKHKVSWFISFIATTITLIISSILLVKTYKGEIITYHLGNWAPPHGIELRIDVLNSLILTLVNFIALISVLYSFYINEKEISKNKITGFYSLFLLCLSGLLGILVTNDIFNLYVFLEISSLSSYVLVSMGRDKKALVAAFEYLISGTIGATFYLFGVGLLYSMTGTLNMSDMAERIVPLYDNNIIKLGTLFIFVGLSIKMALFPLSRWLINAYSEAPSFISIFFSGTVTKVMIYVFIRIFYTVFHQNFFLFKPSLSNVIIILALCAVIFGSISAITAKDIRRLLANSSVSQIGYIILALSFNSKTGVFAAILHIVNHSIIKTSLFMAAGCASYKFDTTKIENLSGLKKSMPYTALAFILLSLALVGVPLTNGFVSKWYIMKAVIESRAWISLIAFAAGSFLALIYMWKMVEKMYFENSAASSAGMTLGKINDVPFPMLFCLLFMAALTIVTGIYSTPIRLVVEKLVF</sequence>
<dbReference type="InterPro" id="IPR003918">
    <property type="entry name" value="NADH_UbQ_OxRdtase"/>
</dbReference>